<organism evidence="4 5">
    <name type="scientific">Novosphingobium pituita</name>
    <dbReference type="NCBI Taxonomy" id="3056842"/>
    <lineage>
        <taxon>Bacteria</taxon>
        <taxon>Pseudomonadati</taxon>
        <taxon>Pseudomonadota</taxon>
        <taxon>Alphaproteobacteria</taxon>
        <taxon>Sphingomonadales</taxon>
        <taxon>Sphingomonadaceae</taxon>
        <taxon>Novosphingobium</taxon>
    </lineage>
</organism>
<feature type="domain" description="Circularly permuted ATP-grasp type 2" evidence="3">
    <location>
        <begin position="111"/>
        <end position="490"/>
    </location>
</feature>
<dbReference type="InterPro" id="IPR025841">
    <property type="entry name" value="CP_ATPgrasp_2"/>
</dbReference>
<dbReference type="Pfam" id="PF14403">
    <property type="entry name" value="CP_ATPgrasp_2"/>
    <property type="match status" value="1"/>
</dbReference>
<dbReference type="InterPro" id="IPR007296">
    <property type="entry name" value="DUF403"/>
</dbReference>
<feature type="region of interest" description="Disordered" evidence="1">
    <location>
        <begin position="1"/>
        <end position="37"/>
    </location>
</feature>
<keyword evidence="5" id="KW-1185">Reference proteome</keyword>
<name>A0ABQ6P4E8_9SPHN</name>
<dbReference type="RefSeq" id="WP_317973125.1">
    <property type="nucleotide sequence ID" value="NZ_BTFW01000001.1"/>
</dbReference>
<feature type="domain" description="DUF403" evidence="2">
    <location>
        <begin position="556"/>
        <end position="851"/>
    </location>
</feature>
<accession>A0ABQ6P4E8</accession>
<dbReference type="PANTHER" id="PTHR34595">
    <property type="entry name" value="BLR5612 PROTEIN"/>
    <property type="match status" value="1"/>
</dbReference>
<dbReference type="Proteomes" id="UP001187221">
    <property type="component" value="Unassembled WGS sequence"/>
</dbReference>
<gene>
    <name evidence="4" type="ORF">NUTIK01_00390</name>
</gene>
<evidence type="ECO:0000256" key="1">
    <source>
        <dbReference type="SAM" id="MobiDB-lite"/>
    </source>
</evidence>
<dbReference type="PANTHER" id="PTHR34595:SF2">
    <property type="entry name" value="BLR2978 PROTEIN"/>
    <property type="match status" value="1"/>
</dbReference>
<evidence type="ECO:0000259" key="2">
    <source>
        <dbReference type="Pfam" id="PF04168"/>
    </source>
</evidence>
<evidence type="ECO:0000259" key="3">
    <source>
        <dbReference type="Pfam" id="PF14403"/>
    </source>
</evidence>
<dbReference type="Pfam" id="PF04168">
    <property type="entry name" value="Alpha-E"/>
    <property type="match status" value="1"/>
</dbReference>
<evidence type="ECO:0000313" key="4">
    <source>
        <dbReference type="EMBL" id="GMM59262.1"/>
    </source>
</evidence>
<comment type="caution">
    <text evidence="4">The sequence shown here is derived from an EMBL/GenBank/DDBJ whole genome shotgun (WGS) entry which is preliminary data.</text>
</comment>
<feature type="compositionally biased region" description="Pro residues" evidence="1">
    <location>
        <begin position="11"/>
        <end position="33"/>
    </location>
</feature>
<reference evidence="4 5" key="1">
    <citation type="submission" date="2023-06" db="EMBL/GenBank/DDBJ databases">
        <title>Draft genome sequence of Novosphingobium sp. strain IK01.</title>
        <authorList>
            <person name="Hatamoto M."/>
            <person name="Ikarashi T."/>
            <person name="Yamaguchi T."/>
        </authorList>
    </citation>
    <scope>NUCLEOTIDE SEQUENCE [LARGE SCALE GENOMIC DNA]</scope>
    <source>
        <strain evidence="4 5">IK01</strain>
    </source>
</reference>
<dbReference type="EMBL" id="BTFW01000001">
    <property type="protein sequence ID" value="GMM59262.1"/>
    <property type="molecule type" value="Genomic_DNA"/>
</dbReference>
<dbReference type="SUPFAM" id="SSF56059">
    <property type="entry name" value="Glutathione synthetase ATP-binding domain-like"/>
    <property type="match status" value="1"/>
</dbReference>
<protein>
    <submittedName>
        <fullName evidence="4">Circularly permuted type 2 ATP-grasp protein</fullName>
    </submittedName>
</protein>
<sequence length="867" mass="93261">MTTVTKEDTPAPTPSAAPAPTPASPATPAPAAPPQGLAAYPVDVEAGDLYRHAAPDVAQAWQQVARGLEALEDEAGVPVQELVGRQILELGMSFRLTGEDDERDWPLSPMPLIIGAQEWAQVERGLIQRARLLEAVVADIYGPGRLVAEGHLPAALVAGSRYFARSMAGLPPRSEPAIHVYAVDLARGPRGQWRVLGDRLRLANGIGYALENRLALSRVTGSLLTDIRARRVAQFFADLRGGIARECQRENPRIALLTPGRFNQSYPEQAHLARYLGFPLVEGRDLTVSDGRVYVRTIAGPKRVDAVWRWIDTNALDPLRFDARSQIGVPDLFEALSHGGVAMANRPGAEVLEAPAFAAFMPGLFSRLLGEEPILPNVATWWCGQPREAQDVRARLDQLMITPAFGQSVEGLPHGRPVAGASLDAEARAALLAAMERRPVDYCGQEIVSLSTTPALINEEFVPRAFTVRAFVARDAQGQWTVMPGGFARLSSSREMHTTLMGEGDISADVCVVDPAPGADTVRGPMLSALPPGTARITPASALAAPQTVRRGGGILASQAADNLFWFGRYVERAEAGVRVIRAVLGSSIDVDAAAGHNPEVIARLVGLMVSRGALSPDQAALPVPQACRAALADPALPGSLASLMAAIRATGLTLRDRFTTDFWRIASRPLPMFDGQRPGVMLRAARELLERLAALSGLMAENFTLGPSRLFLDMGRRLERALALCETLRALEAQIDTPEALGVLLDLTDCQITYRSRYLAVPTRAPVLDLLLLDPHNPRSLAFQAERLVDHIARLPALGEDALPEAPLLEARALLAPLASLPVAAWDFARVADVEARLLALSDTIATRYFLQFERADLPAKGSLLA</sequence>
<proteinExistence type="predicted"/>
<dbReference type="InterPro" id="IPR051680">
    <property type="entry name" value="ATP-dep_Glu-Cys_Ligase-2"/>
</dbReference>
<evidence type="ECO:0000313" key="5">
    <source>
        <dbReference type="Proteomes" id="UP001187221"/>
    </source>
</evidence>
<dbReference type="Gene3D" id="3.40.50.11290">
    <property type="match status" value="1"/>
</dbReference>